<gene>
    <name evidence="2" type="ORF">PCL_09027</name>
</gene>
<dbReference type="Gene3D" id="3.40.50.1820">
    <property type="entry name" value="alpha/beta hydrolase"/>
    <property type="match status" value="1"/>
</dbReference>
<proteinExistence type="predicted"/>
<evidence type="ECO:0000313" key="2">
    <source>
        <dbReference type="EMBL" id="PWI73751.1"/>
    </source>
</evidence>
<organism evidence="2 3">
    <name type="scientific">Purpureocillium lilacinum</name>
    <name type="common">Paecilomyces lilacinus</name>
    <dbReference type="NCBI Taxonomy" id="33203"/>
    <lineage>
        <taxon>Eukaryota</taxon>
        <taxon>Fungi</taxon>
        <taxon>Dikarya</taxon>
        <taxon>Ascomycota</taxon>
        <taxon>Pezizomycotina</taxon>
        <taxon>Sordariomycetes</taxon>
        <taxon>Hypocreomycetidae</taxon>
        <taxon>Hypocreales</taxon>
        <taxon>Ophiocordycipitaceae</taxon>
        <taxon>Purpureocillium</taxon>
    </lineage>
</organism>
<reference evidence="2 3" key="1">
    <citation type="journal article" date="2016" name="Front. Microbiol.">
        <title>Genome and transcriptome sequences reveal the specific parasitism of the nematophagous Purpureocillium lilacinum 36-1.</title>
        <authorList>
            <person name="Xie J."/>
            <person name="Li S."/>
            <person name="Mo C."/>
            <person name="Xiao X."/>
            <person name="Peng D."/>
            <person name="Wang G."/>
            <person name="Xiao Y."/>
        </authorList>
    </citation>
    <scope>NUCLEOTIDE SEQUENCE [LARGE SCALE GENOMIC DNA]</scope>
    <source>
        <strain evidence="2 3">36-1</strain>
    </source>
</reference>
<evidence type="ECO:0000256" key="1">
    <source>
        <dbReference type="SAM" id="MobiDB-lite"/>
    </source>
</evidence>
<dbReference type="InterPro" id="IPR029058">
    <property type="entry name" value="AB_hydrolase_fold"/>
</dbReference>
<dbReference type="EMBL" id="LCWV01000004">
    <property type="protein sequence ID" value="PWI73751.1"/>
    <property type="molecule type" value="Genomic_DNA"/>
</dbReference>
<evidence type="ECO:0000313" key="3">
    <source>
        <dbReference type="Proteomes" id="UP000245956"/>
    </source>
</evidence>
<name>A0A2U3EGW6_PURLI</name>
<feature type="compositionally biased region" description="Polar residues" evidence="1">
    <location>
        <begin position="39"/>
        <end position="55"/>
    </location>
</feature>
<protein>
    <submittedName>
        <fullName evidence="2">Uncharacterized protein</fullName>
    </submittedName>
</protein>
<dbReference type="Proteomes" id="UP000245956">
    <property type="component" value="Unassembled WGS sequence"/>
</dbReference>
<accession>A0A2U3EGW6</accession>
<feature type="compositionally biased region" description="Low complexity" evidence="1">
    <location>
        <begin position="18"/>
        <end position="33"/>
    </location>
</feature>
<feature type="region of interest" description="Disordered" evidence="1">
    <location>
        <begin position="1"/>
        <end position="55"/>
    </location>
</feature>
<dbReference type="SUPFAM" id="SSF53474">
    <property type="entry name" value="alpha/beta-Hydrolases"/>
    <property type="match status" value="1"/>
</dbReference>
<sequence length="558" mass="60617">MEDGQRGLRKTLGSLFGRSRTARTAAAQTTSSAGVSVRESGNSGLKTSTSVGDSLHTTDLESSQRLTAPFVASIIGGNGLTTISEGIRIVNKIKTGLDEADQGKARHSNALPTTYRDGKFLQSVSVDGLRLASEYFANAAWPSNLPWIRSWPSSEVDSQSMSGFQEPLPSHMEHTKAQDDFPEILKIAADACDRVRRSASHVVHLEESDAATSISGAPIRLPRDRLGLFKPTDVSFTISDVPGAYAGGTVVLAIRGSSTWMDWMVNFNYGMVNAEDLTASNYLPNEKVSTFSQLTIERAYRGSRHTQGEPWQRCFGAAASVIRGSSSKQVIPRYFQHFINFMLESGFASIHCITFGAPPITSEPLAPFRRHSPTDEQDMMVSIINEGDPVPRADIAYVETLLHLYAKANRDNGFVQQRSHLCRLPPMSLHVGASILGLRLVAADTEVDGTYLPPQVRAVGVPQTILEKSLAGNSRAHSMTVYAANVAAFLGQDRPSFKAKVFTTKNITSVGTGALSPEGEDAGLQFGGFKEWFLSNDLDRQDGWQVYGVVDHCWSLVA</sequence>
<comment type="caution">
    <text evidence="2">The sequence shown here is derived from an EMBL/GenBank/DDBJ whole genome shotgun (WGS) entry which is preliminary data.</text>
</comment>
<dbReference type="AlphaFoldDB" id="A0A2U3EGW6"/>